<reference evidence="1" key="1">
    <citation type="submission" date="2018-05" db="EMBL/GenBank/DDBJ databases">
        <title>Draft genome of Mucuna pruriens seed.</title>
        <authorList>
            <person name="Nnadi N.E."/>
            <person name="Vos R."/>
            <person name="Hasami M.H."/>
            <person name="Devisetty U.K."/>
            <person name="Aguiy J.C."/>
        </authorList>
    </citation>
    <scope>NUCLEOTIDE SEQUENCE [LARGE SCALE GENOMIC DNA]</scope>
    <source>
        <strain evidence="1">JCA_2017</strain>
    </source>
</reference>
<dbReference type="STRING" id="157652.A0A371HTJ6"/>
<evidence type="ECO:0000313" key="2">
    <source>
        <dbReference type="Proteomes" id="UP000257109"/>
    </source>
</evidence>
<keyword evidence="2" id="KW-1185">Reference proteome</keyword>
<dbReference type="AlphaFoldDB" id="A0A371HTJ6"/>
<feature type="non-terminal residue" evidence="1">
    <location>
        <position position="1"/>
    </location>
</feature>
<gene>
    <name evidence="1" type="primary">SNL3</name>
    <name evidence="1" type="ORF">CR513_09954</name>
</gene>
<accession>A0A371HTJ6</accession>
<protein>
    <submittedName>
        <fullName evidence="1">Paired amphipathic helix protein Sin3-like 3</fullName>
    </submittedName>
</protein>
<organism evidence="1 2">
    <name type="scientific">Mucuna pruriens</name>
    <name type="common">Velvet bean</name>
    <name type="synonym">Dolichos pruriens</name>
    <dbReference type="NCBI Taxonomy" id="157652"/>
    <lineage>
        <taxon>Eukaryota</taxon>
        <taxon>Viridiplantae</taxon>
        <taxon>Streptophyta</taxon>
        <taxon>Embryophyta</taxon>
        <taxon>Tracheophyta</taxon>
        <taxon>Spermatophyta</taxon>
        <taxon>Magnoliopsida</taxon>
        <taxon>eudicotyledons</taxon>
        <taxon>Gunneridae</taxon>
        <taxon>Pentapetalae</taxon>
        <taxon>rosids</taxon>
        <taxon>fabids</taxon>
        <taxon>Fabales</taxon>
        <taxon>Fabaceae</taxon>
        <taxon>Papilionoideae</taxon>
        <taxon>50 kb inversion clade</taxon>
        <taxon>NPAAA clade</taxon>
        <taxon>indigoferoid/millettioid clade</taxon>
        <taxon>Phaseoleae</taxon>
        <taxon>Mucuna</taxon>
    </lineage>
</organism>
<dbReference type="EMBL" id="QJKJ01001750">
    <property type="protein sequence ID" value="RDY06105.1"/>
    <property type="molecule type" value="Genomic_DNA"/>
</dbReference>
<name>A0A371HTJ6_MUCPR</name>
<dbReference type="OrthoDB" id="10603276at2759"/>
<comment type="caution">
    <text evidence="1">The sequence shown here is derived from an EMBL/GenBank/DDBJ whole genome shotgun (WGS) entry which is preliminary data.</text>
</comment>
<proteinExistence type="predicted"/>
<sequence>MVRLYARILNFRFLSLSSTLVLALTLSLSGKFDVGSLVQFYRINICLGKSLTIILDRVGKLFLLNPSTYLSMYTSYNVDGGFLAGVINKILLSDPKNLTLLCSSKSVWNDGHRLKQMKVEDRDRDRDRDRDHYRDDGMKERDCEFREREKNLLSKLSLYPSKDEYLSKSINELDLSNCDQYTPNYRLLPKNVCLSYLCVCILSFSNGTLRFSC</sequence>
<dbReference type="Proteomes" id="UP000257109">
    <property type="component" value="Unassembled WGS sequence"/>
</dbReference>
<evidence type="ECO:0000313" key="1">
    <source>
        <dbReference type="EMBL" id="RDY06105.1"/>
    </source>
</evidence>